<dbReference type="Gramene" id="Os02t0706550-00">
    <property type="protein sequence ID" value="Os02t0706550-00"/>
    <property type="gene ID" value="Os02g0706550"/>
</dbReference>
<dbReference type="Proteomes" id="UP000059680">
    <property type="component" value="Chromosome 2"/>
</dbReference>
<gene>
    <name evidence="1" type="ordered locus">Os02g0706550</name>
    <name evidence="1" type="ORF">OSNPB_020706550</name>
</gene>
<reference evidence="1 2" key="2">
    <citation type="journal article" date="2013" name="Plant Cell Physiol.">
        <title>Rice Annotation Project Database (RAP-DB): an integrative and interactive database for rice genomics.</title>
        <authorList>
            <person name="Sakai H."/>
            <person name="Lee S.S."/>
            <person name="Tanaka T."/>
            <person name="Numa H."/>
            <person name="Kim J."/>
            <person name="Kawahara Y."/>
            <person name="Wakimoto H."/>
            <person name="Yang C.C."/>
            <person name="Iwamoto M."/>
            <person name="Abe T."/>
            <person name="Yamada Y."/>
            <person name="Muto A."/>
            <person name="Inokuchi H."/>
            <person name="Ikemura T."/>
            <person name="Matsumoto T."/>
            <person name="Sasaki T."/>
            <person name="Itoh T."/>
        </authorList>
    </citation>
    <scope>NUCLEOTIDE SEQUENCE [LARGE SCALE GENOMIC DNA]</scope>
    <source>
        <strain evidence="2">cv. Nipponbare</strain>
    </source>
</reference>
<evidence type="ECO:0000313" key="1">
    <source>
        <dbReference type="EMBL" id="BAS80523.1"/>
    </source>
</evidence>
<organism evidence="1 2">
    <name type="scientific">Oryza sativa subsp. japonica</name>
    <name type="common">Rice</name>
    <dbReference type="NCBI Taxonomy" id="39947"/>
    <lineage>
        <taxon>Eukaryota</taxon>
        <taxon>Viridiplantae</taxon>
        <taxon>Streptophyta</taxon>
        <taxon>Embryophyta</taxon>
        <taxon>Tracheophyta</taxon>
        <taxon>Spermatophyta</taxon>
        <taxon>Magnoliopsida</taxon>
        <taxon>Liliopsida</taxon>
        <taxon>Poales</taxon>
        <taxon>Poaceae</taxon>
        <taxon>BOP clade</taxon>
        <taxon>Oryzoideae</taxon>
        <taxon>Oryzeae</taxon>
        <taxon>Oryzinae</taxon>
        <taxon>Oryza</taxon>
        <taxon>Oryza sativa</taxon>
    </lineage>
</organism>
<proteinExistence type="predicted"/>
<name>A0A0P0VNZ6_ORYSJ</name>
<reference evidence="2" key="1">
    <citation type="journal article" date="2005" name="Nature">
        <title>The map-based sequence of the rice genome.</title>
        <authorList>
            <consortium name="International rice genome sequencing project (IRGSP)"/>
            <person name="Matsumoto T."/>
            <person name="Wu J."/>
            <person name="Kanamori H."/>
            <person name="Katayose Y."/>
            <person name="Fujisawa M."/>
            <person name="Namiki N."/>
            <person name="Mizuno H."/>
            <person name="Yamamoto K."/>
            <person name="Antonio B.A."/>
            <person name="Baba T."/>
            <person name="Sakata K."/>
            <person name="Nagamura Y."/>
            <person name="Aoki H."/>
            <person name="Arikawa K."/>
            <person name="Arita K."/>
            <person name="Bito T."/>
            <person name="Chiden Y."/>
            <person name="Fujitsuka N."/>
            <person name="Fukunaka R."/>
            <person name="Hamada M."/>
            <person name="Harada C."/>
            <person name="Hayashi A."/>
            <person name="Hijishita S."/>
            <person name="Honda M."/>
            <person name="Hosokawa S."/>
            <person name="Ichikawa Y."/>
            <person name="Idonuma A."/>
            <person name="Iijima M."/>
            <person name="Ikeda M."/>
            <person name="Ikeno M."/>
            <person name="Ito K."/>
            <person name="Ito S."/>
            <person name="Ito T."/>
            <person name="Ito Y."/>
            <person name="Ito Y."/>
            <person name="Iwabuchi A."/>
            <person name="Kamiya K."/>
            <person name="Karasawa W."/>
            <person name="Kurita K."/>
            <person name="Katagiri S."/>
            <person name="Kikuta A."/>
            <person name="Kobayashi H."/>
            <person name="Kobayashi N."/>
            <person name="Machita K."/>
            <person name="Maehara T."/>
            <person name="Masukawa M."/>
            <person name="Mizubayashi T."/>
            <person name="Mukai Y."/>
            <person name="Nagasaki H."/>
            <person name="Nagata Y."/>
            <person name="Naito S."/>
            <person name="Nakashima M."/>
            <person name="Nakama Y."/>
            <person name="Nakamichi Y."/>
            <person name="Nakamura M."/>
            <person name="Meguro A."/>
            <person name="Negishi M."/>
            <person name="Ohta I."/>
            <person name="Ohta T."/>
            <person name="Okamoto M."/>
            <person name="Ono N."/>
            <person name="Saji S."/>
            <person name="Sakaguchi M."/>
            <person name="Sakai K."/>
            <person name="Shibata M."/>
            <person name="Shimokawa T."/>
            <person name="Song J."/>
            <person name="Takazaki Y."/>
            <person name="Terasawa K."/>
            <person name="Tsugane M."/>
            <person name="Tsuji K."/>
            <person name="Ueda S."/>
            <person name="Waki K."/>
            <person name="Yamagata H."/>
            <person name="Yamamoto M."/>
            <person name="Yamamoto S."/>
            <person name="Yamane H."/>
            <person name="Yoshiki S."/>
            <person name="Yoshihara R."/>
            <person name="Yukawa K."/>
            <person name="Zhong H."/>
            <person name="Yano M."/>
            <person name="Yuan Q."/>
            <person name="Ouyang S."/>
            <person name="Liu J."/>
            <person name="Jones K.M."/>
            <person name="Gansberger K."/>
            <person name="Moffat K."/>
            <person name="Hill J."/>
            <person name="Bera J."/>
            <person name="Fadrosh D."/>
            <person name="Jin S."/>
            <person name="Johri S."/>
            <person name="Kim M."/>
            <person name="Overton L."/>
            <person name="Reardon M."/>
            <person name="Tsitrin T."/>
            <person name="Vuong H."/>
            <person name="Weaver B."/>
            <person name="Ciecko A."/>
            <person name="Tallon L."/>
            <person name="Jackson J."/>
            <person name="Pai G."/>
            <person name="Aken S.V."/>
            <person name="Utterback T."/>
            <person name="Reidmuller S."/>
            <person name="Feldblyum T."/>
            <person name="Hsiao J."/>
            <person name="Zismann V."/>
            <person name="Iobst S."/>
            <person name="de Vazeille A.R."/>
            <person name="Buell C.R."/>
            <person name="Ying K."/>
            <person name="Li Y."/>
            <person name="Lu T."/>
            <person name="Huang Y."/>
            <person name="Zhao Q."/>
            <person name="Feng Q."/>
            <person name="Zhang L."/>
            <person name="Zhu J."/>
            <person name="Weng Q."/>
            <person name="Mu J."/>
            <person name="Lu Y."/>
            <person name="Fan D."/>
            <person name="Liu Y."/>
            <person name="Guan J."/>
            <person name="Zhang Y."/>
            <person name="Yu S."/>
            <person name="Liu X."/>
            <person name="Zhang Y."/>
            <person name="Hong G."/>
            <person name="Han B."/>
            <person name="Choisne N."/>
            <person name="Demange N."/>
            <person name="Orjeda G."/>
            <person name="Samain S."/>
            <person name="Cattolico L."/>
            <person name="Pelletier E."/>
            <person name="Couloux A."/>
            <person name="Segurens B."/>
            <person name="Wincker P."/>
            <person name="D'Hont A."/>
            <person name="Scarpelli C."/>
            <person name="Weissenbach J."/>
            <person name="Salanoubat M."/>
            <person name="Quetier F."/>
            <person name="Yu Y."/>
            <person name="Kim H.R."/>
            <person name="Rambo T."/>
            <person name="Currie J."/>
            <person name="Collura K."/>
            <person name="Luo M."/>
            <person name="Yang T."/>
            <person name="Ammiraju J.S.S."/>
            <person name="Engler F."/>
            <person name="Soderlund C."/>
            <person name="Wing R.A."/>
            <person name="Palmer L.E."/>
            <person name="de la Bastide M."/>
            <person name="Spiegel L."/>
            <person name="Nascimento L."/>
            <person name="Zutavern T."/>
            <person name="O'Shaughnessy A."/>
            <person name="Dike S."/>
            <person name="Dedhia N."/>
            <person name="Preston R."/>
            <person name="Balija V."/>
            <person name="McCombie W.R."/>
            <person name="Chow T."/>
            <person name="Chen H."/>
            <person name="Chung M."/>
            <person name="Chen C."/>
            <person name="Shaw J."/>
            <person name="Wu H."/>
            <person name="Hsiao K."/>
            <person name="Chao Y."/>
            <person name="Chu M."/>
            <person name="Cheng C."/>
            <person name="Hour A."/>
            <person name="Lee P."/>
            <person name="Lin S."/>
            <person name="Lin Y."/>
            <person name="Liou J."/>
            <person name="Liu S."/>
            <person name="Hsing Y."/>
            <person name="Raghuvanshi S."/>
            <person name="Mohanty A."/>
            <person name="Bharti A.K."/>
            <person name="Gaur A."/>
            <person name="Gupta V."/>
            <person name="Kumar D."/>
            <person name="Ravi V."/>
            <person name="Vij S."/>
            <person name="Kapur A."/>
            <person name="Khurana P."/>
            <person name="Khurana P."/>
            <person name="Khurana J.P."/>
            <person name="Tyagi A.K."/>
            <person name="Gaikwad K."/>
            <person name="Singh A."/>
            <person name="Dalal V."/>
            <person name="Srivastava S."/>
            <person name="Dixit A."/>
            <person name="Pal A.K."/>
            <person name="Ghazi I.A."/>
            <person name="Yadav M."/>
            <person name="Pandit A."/>
            <person name="Bhargava A."/>
            <person name="Sureshbabu K."/>
            <person name="Batra K."/>
            <person name="Sharma T.R."/>
            <person name="Mohapatra T."/>
            <person name="Singh N.K."/>
            <person name="Messing J."/>
            <person name="Nelson A.B."/>
            <person name="Fuks G."/>
            <person name="Kavchok S."/>
            <person name="Keizer G."/>
            <person name="Linton E."/>
            <person name="Llaca V."/>
            <person name="Song R."/>
            <person name="Tanyolac B."/>
            <person name="Young S."/>
            <person name="Ho-Il K."/>
            <person name="Hahn J.H."/>
            <person name="Sangsakoo G."/>
            <person name="Vanavichit A."/>
            <person name="de Mattos Luiz.A.T."/>
            <person name="Zimmer P.D."/>
            <person name="Malone G."/>
            <person name="Dellagostin O."/>
            <person name="de Oliveira A.C."/>
            <person name="Bevan M."/>
            <person name="Bancroft I."/>
            <person name="Minx P."/>
            <person name="Cordum H."/>
            <person name="Wilson R."/>
            <person name="Cheng Z."/>
            <person name="Jin W."/>
            <person name="Jiang J."/>
            <person name="Leong S.A."/>
            <person name="Iwama H."/>
            <person name="Gojobori T."/>
            <person name="Itoh T."/>
            <person name="Niimura Y."/>
            <person name="Fujii Y."/>
            <person name="Habara T."/>
            <person name="Sakai H."/>
            <person name="Sato Y."/>
            <person name="Wilson G."/>
            <person name="Kumar K."/>
            <person name="McCouch S."/>
            <person name="Juretic N."/>
            <person name="Hoen D."/>
            <person name="Wright S."/>
            <person name="Bruskiewich R."/>
            <person name="Bureau T."/>
            <person name="Miyao A."/>
            <person name="Hirochika H."/>
            <person name="Nishikawa T."/>
            <person name="Kadowaki K."/>
            <person name="Sugiura M."/>
            <person name="Burr B."/>
            <person name="Sasaki T."/>
        </authorList>
    </citation>
    <scope>NUCLEOTIDE SEQUENCE [LARGE SCALE GENOMIC DNA]</scope>
    <source>
        <strain evidence="2">cv. Nipponbare</strain>
    </source>
</reference>
<accession>A0A0P0VNZ6</accession>
<dbReference type="EMBL" id="AP014958">
    <property type="protein sequence ID" value="BAS80523.1"/>
    <property type="molecule type" value="Genomic_DNA"/>
</dbReference>
<keyword evidence="2" id="KW-1185">Reference proteome</keyword>
<dbReference type="PaxDb" id="39947-A0A0P0VNZ6"/>
<reference evidence="1 2" key="3">
    <citation type="journal article" date="2013" name="Rice">
        <title>Improvement of the Oryza sativa Nipponbare reference genome using next generation sequence and optical map data.</title>
        <authorList>
            <person name="Kawahara Y."/>
            <person name="de la Bastide M."/>
            <person name="Hamilton J.P."/>
            <person name="Kanamori H."/>
            <person name="McCombie W.R."/>
            <person name="Ouyang S."/>
            <person name="Schwartz D.C."/>
            <person name="Tanaka T."/>
            <person name="Wu J."/>
            <person name="Zhou S."/>
            <person name="Childs K.L."/>
            <person name="Davidson R.M."/>
            <person name="Lin H."/>
            <person name="Quesada-Ocampo L."/>
            <person name="Vaillancourt B."/>
            <person name="Sakai H."/>
            <person name="Lee S.S."/>
            <person name="Kim J."/>
            <person name="Numa H."/>
            <person name="Itoh T."/>
            <person name="Buell C.R."/>
            <person name="Matsumoto T."/>
        </authorList>
    </citation>
    <scope>NUCLEOTIDE SEQUENCE [LARGE SCALE GENOMIC DNA]</scope>
    <source>
        <strain evidence="2">cv. Nipponbare</strain>
    </source>
</reference>
<protein>
    <submittedName>
        <fullName evidence="1">Os02g0706550 protein</fullName>
    </submittedName>
</protein>
<dbReference type="AlphaFoldDB" id="A0A0P0VNZ6"/>
<evidence type="ECO:0000313" key="2">
    <source>
        <dbReference type="Proteomes" id="UP000059680"/>
    </source>
</evidence>
<sequence length="70" mass="8041">MMLSHFVFNYLHKQLGIQHTVRAAINSSLHTGHKLRNLSARESIDLPGSLPEQIITYVLNLYLLPLLFQQ</sequence>
<dbReference type="InParanoid" id="A0A0P0VNZ6"/>